<keyword evidence="4" id="KW-1185">Reference proteome</keyword>
<evidence type="ECO:0000256" key="1">
    <source>
        <dbReference type="SAM" id="MobiDB-lite"/>
    </source>
</evidence>
<dbReference type="EMBL" id="KV426135">
    <property type="protein sequence ID" value="KZV87132.1"/>
    <property type="molecule type" value="Genomic_DNA"/>
</dbReference>
<feature type="region of interest" description="Disordered" evidence="1">
    <location>
        <begin position="59"/>
        <end position="86"/>
    </location>
</feature>
<feature type="compositionally biased region" description="Polar residues" evidence="1">
    <location>
        <begin position="74"/>
        <end position="83"/>
    </location>
</feature>
<keyword evidence="2" id="KW-1133">Transmembrane helix</keyword>
<sequence length="182" mass="19426">MDAEIYPEAPTSPTDDVTRSGTPRSTIVAAVAGVCVAILVLVLGASAWYFRRRRNRRRQLQASGSPRPYGMRTPQGTSTSVVGSSRREEKQVALGFEVEHSAVQKTASSALASAEQDGASGSMEALHGAVLRAGFSVDTLMHSLGRVHAEQHPLSAEGGRVQSFVTTDSPPTYVEDDTSVRR</sequence>
<feature type="region of interest" description="Disordered" evidence="1">
    <location>
        <begin position="1"/>
        <end position="21"/>
    </location>
</feature>
<proteinExistence type="predicted"/>
<protein>
    <submittedName>
        <fullName evidence="3">Uncharacterized protein</fullName>
    </submittedName>
</protein>
<feature type="transmembrane region" description="Helical" evidence="2">
    <location>
        <begin position="27"/>
        <end position="50"/>
    </location>
</feature>
<dbReference type="Proteomes" id="UP000077266">
    <property type="component" value="Unassembled WGS sequence"/>
</dbReference>
<keyword evidence="2" id="KW-0812">Transmembrane</keyword>
<name>A0A165EK76_EXIGL</name>
<evidence type="ECO:0000313" key="4">
    <source>
        <dbReference type="Proteomes" id="UP000077266"/>
    </source>
</evidence>
<evidence type="ECO:0000256" key="2">
    <source>
        <dbReference type="SAM" id="Phobius"/>
    </source>
</evidence>
<reference evidence="3 4" key="1">
    <citation type="journal article" date="2016" name="Mol. Biol. Evol.">
        <title>Comparative Genomics of Early-Diverging Mushroom-Forming Fungi Provides Insights into the Origins of Lignocellulose Decay Capabilities.</title>
        <authorList>
            <person name="Nagy L.G."/>
            <person name="Riley R."/>
            <person name="Tritt A."/>
            <person name="Adam C."/>
            <person name="Daum C."/>
            <person name="Floudas D."/>
            <person name="Sun H."/>
            <person name="Yadav J.S."/>
            <person name="Pangilinan J."/>
            <person name="Larsson K.H."/>
            <person name="Matsuura K."/>
            <person name="Barry K."/>
            <person name="Labutti K."/>
            <person name="Kuo R."/>
            <person name="Ohm R.A."/>
            <person name="Bhattacharya S.S."/>
            <person name="Shirouzu T."/>
            <person name="Yoshinaga Y."/>
            <person name="Martin F.M."/>
            <person name="Grigoriev I.V."/>
            <person name="Hibbett D.S."/>
        </authorList>
    </citation>
    <scope>NUCLEOTIDE SEQUENCE [LARGE SCALE GENOMIC DNA]</scope>
    <source>
        <strain evidence="3 4">HHB12029</strain>
    </source>
</reference>
<organism evidence="3 4">
    <name type="scientific">Exidia glandulosa HHB12029</name>
    <dbReference type="NCBI Taxonomy" id="1314781"/>
    <lineage>
        <taxon>Eukaryota</taxon>
        <taxon>Fungi</taxon>
        <taxon>Dikarya</taxon>
        <taxon>Basidiomycota</taxon>
        <taxon>Agaricomycotina</taxon>
        <taxon>Agaricomycetes</taxon>
        <taxon>Auriculariales</taxon>
        <taxon>Exidiaceae</taxon>
        <taxon>Exidia</taxon>
    </lineage>
</organism>
<keyword evidence="2" id="KW-0472">Membrane</keyword>
<accession>A0A165EK76</accession>
<evidence type="ECO:0000313" key="3">
    <source>
        <dbReference type="EMBL" id="KZV87132.1"/>
    </source>
</evidence>
<feature type="region of interest" description="Disordered" evidence="1">
    <location>
        <begin position="151"/>
        <end position="182"/>
    </location>
</feature>
<feature type="compositionally biased region" description="Polar residues" evidence="1">
    <location>
        <begin position="11"/>
        <end position="21"/>
    </location>
</feature>
<gene>
    <name evidence="3" type="ORF">EXIGLDRAFT_210231</name>
</gene>
<dbReference type="InParanoid" id="A0A165EK76"/>
<dbReference type="AlphaFoldDB" id="A0A165EK76"/>